<dbReference type="Gene3D" id="3.30.200.20">
    <property type="entry name" value="Phosphorylase Kinase, domain 1"/>
    <property type="match status" value="1"/>
</dbReference>
<dbReference type="PROSITE" id="PS50294">
    <property type="entry name" value="WD_REPEATS_REGION"/>
    <property type="match status" value="1"/>
</dbReference>
<dbReference type="RefSeq" id="WP_145082470.1">
    <property type="nucleotide sequence ID" value="NZ_CP036298.1"/>
</dbReference>
<evidence type="ECO:0000256" key="5">
    <source>
        <dbReference type="ARBA" id="ARBA00022777"/>
    </source>
</evidence>
<dbReference type="Gene3D" id="2.160.20.10">
    <property type="entry name" value="Single-stranded right-handed beta-helix, Pectin lyase-like"/>
    <property type="match status" value="1"/>
</dbReference>
<protein>
    <submittedName>
        <fullName evidence="10">Serine/threonine-protein kinase PknB</fullName>
        <ecNumber evidence="10">2.7.11.1</ecNumber>
    </submittedName>
</protein>
<dbReference type="InterPro" id="IPR019775">
    <property type="entry name" value="WD40_repeat_CS"/>
</dbReference>
<proteinExistence type="predicted"/>
<evidence type="ECO:0000313" key="10">
    <source>
        <dbReference type="EMBL" id="QDV26370.1"/>
    </source>
</evidence>
<dbReference type="KEGG" id="ahel:Q31a_47440"/>
<dbReference type="Proteomes" id="UP000318017">
    <property type="component" value="Chromosome"/>
</dbReference>
<dbReference type="GO" id="GO:0005524">
    <property type="term" value="F:ATP binding"/>
    <property type="evidence" value="ECO:0007669"/>
    <property type="project" value="UniProtKB-KW"/>
</dbReference>
<dbReference type="InterPro" id="IPR059226">
    <property type="entry name" value="Choice_anch_Q_dom"/>
</dbReference>
<accession>A0A518GCT2</accession>
<dbReference type="Pfam" id="PF00400">
    <property type="entry name" value="WD40"/>
    <property type="match status" value="4"/>
</dbReference>
<dbReference type="SUPFAM" id="SSF51126">
    <property type="entry name" value="Pectin lyase-like"/>
    <property type="match status" value="1"/>
</dbReference>
<dbReference type="InterPro" id="IPR011990">
    <property type="entry name" value="TPR-like_helical_dom_sf"/>
</dbReference>
<keyword evidence="3" id="KW-0677">Repeat</keyword>
<reference evidence="10 11" key="1">
    <citation type="submission" date="2019-02" db="EMBL/GenBank/DDBJ databases">
        <title>Deep-cultivation of Planctomycetes and their phenomic and genomic characterization uncovers novel biology.</title>
        <authorList>
            <person name="Wiegand S."/>
            <person name="Jogler M."/>
            <person name="Boedeker C."/>
            <person name="Pinto D."/>
            <person name="Vollmers J."/>
            <person name="Rivas-Marin E."/>
            <person name="Kohn T."/>
            <person name="Peeters S.H."/>
            <person name="Heuer A."/>
            <person name="Rast P."/>
            <person name="Oberbeckmann S."/>
            <person name="Bunk B."/>
            <person name="Jeske O."/>
            <person name="Meyerdierks A."/>
            <person name="Storesund J.E."/>
            <person name="Kallscheuer N."/>
            <person name="Luecker S."/>
            <person name="Lage O.M."/>
            <person name="Pohl T."/>
            <person name="Merkel B.J."/>
            <person name="Hornburger P."/>
            <person name="Mueller R.-W."/>
            <person name="Bruemmer F."/>
            <person name="Labrenz M."/>
            <person name="Spormann A.M."/>
            <person name="Op den Camp H."/>
            <person name="Overmann J."/>
            <person name="Amann R."/>
            <person name="Jetten M.S.M."/>
            <person name="Mascher T."/>
            <person name="Medema M.H."/>
            <person name="Devos D.P."/>
            <person name="Kaster A.-K."/>
            <person name="Ovreas L."/>
            <person name="Rohde M."/>
            <person name="Galperin M.Y."/>
            <person name="Jogler C."/>
        </authorList>
    </citation>
    <scope>NUCLEOTIDE SEQUENCE [LARGE SCALE GENOMIC DNA]</scope>
    <source>
        <strain evidence="10 11">Q31a</strain>
    </source>
</reference>
<dbReference type="OrthoDB" id="500858at2"/>
<dbReference type="EMBL" id="CP036298">
    <property type="protein sequence ID" value="QDV26370.1"/>
    <property type="molecule type" value="Genomic_DNA"/>
</dbReference>
<feature type="domain" description="Protein kinase" evidence="9">
    <location>
        <begin position="87"/>
        <end position="438"/>
    </location>
</feature>
<name>A0A518GCT2_9BACT</name>
<keyword evidence="2 10" id="KW-0808">Transferase</keyword>
<dbReference type="InterPro" id="IPR012334">
    <property type="entry name" value="Pectin_lyas_fold"/>
</dbReference>
<dbReference type="PANTHER" id="PTHR43289:SF34">
    <property type="entry name" value="SERINE_THREONINE-PROTEIN KINASE YBDM-RELATED"/>
    <property type="match status" value="1"/>
</dbReference>
<dbReference type="PROSITE" id="PS00678">
    <property type="entry name" value="WD_REPEATS_1"/>
    <property type="match status" value="1"/>
</dbReference>
<feature type="region of interest" description="Disordered" evidence="8">
    <location>
        <begin position="225"/>
        <end position="244"/>
    </location>
</feature>
<keyword evidence="1 7" id="KW-0853">WD repeat</keyword>
<dbReference type="InterPro" id="IPR011050">
    <property type="entry name" value="Pectin_lyase_fold/virulence"/>
</dbReference>
<dbReference type="PROSITE" id="PS50011">
    <property type="entry name" value="PROTEIN_KINASE_DOM"/>
    <property type="match status" value="1"/>
</dbReference>
<dbReference type="SUPFAM" id="SSF50998">
    <property type="entry name" value="Quinoprotein alcohol dehydrogenase-like"/>
    <property type="match status" value="2"/>
</dbReference>
<keyword evidence="6" id="KW-0067">ATP-binding</keyword>
<dbReference type="SMART" id="SM00220">
    <property type="entry name" value="S_TKc"/>
    <property type="match status" value="1"/>
</dbReference>
<evidence type="ECO:0000256" key="7">
    <source>
        <dbReference type="PROSITE-ProRule" id="PRU00221"/>
    </source>
</evidence>
<keyword evidence="11" id="KW-1185">Reference proteome</keyword>
<dbReference type="InterPro" id="IPR000719">
    <property type="entry name" value="Prot_kinase_dom"/>
</dbReference>
<evidence type="ECO:0000256" key="2">
    <source>
        <dbReference type="ARBA" id="ARBA00022679"/>
    </source>
</evidence>
<sequence>MIEPSQDPESQDSQIDSLADEYLGLLRAGTAPPIADFAGQHPEVALALRAVLETLVALHQIVPQESGSTSSIYGENHQATFPKFDDYRLLSVAGQGGMGVVYEAIQVSLDRRVALKVLPHYLSRDLLAVERFRVEACAAAKLHHTNIVPVFEVGEQGKQSFYAMQFIDGESLDKVIRKLRNFRQYSAAGSPVIKHVRGMPQTSVDAMRCQTGLHSQEPASIVEHTTLAPPNEPAPVTDEADSGDTRPMHTAGLLDSATQLLDPSSTFASASDAKPFYRNVARLGRQVALALQHAHVHAVLHRDIKPANLMLDLTGNIWVTDFGLAKTETDELTRDGDVVGTLRYMAPERFSGTYDARSDIYSLGVTLYELIGLQPAFNSRDRLSLIETIKNGDTLPLRSLNRRIPYDLQTIVGKAMESQPARRYQSAQTMADDLQRFLDGQPIQARRVSNLERLWLWSHKNAALAASLAIVMCLLLFGAIGSTLAAIAQSHLALEMSLLATAKEAQSIEALKQRDIAFHNAYFADIRQAQQDWENGHTRRMLMTLQRYVPTGDHQDIRGWEWFYLLSLAHQDEATISDFEGTAPQIQWSRDGERIFSCGTDGTICVRNGQGKLLVSIAIPKVRQFALNYNDKQLATVSDDEVVRIWDTHSGELVQTIRLPQRQLVSVGWGKIPNLIVVAARPTVDVPGGEVILIDRITELVLQRHDSAAGIANWLHVHPQGDGLAVGGPGIGITIGFITQKDVIEIGASLFGHVNRVTCSAWHPDGRWIAVGVETRGVCVFEIDRNTPQPKLLFQTDDSATADAVAFSIDGKQLFVGNRSQRIDVYDLDSQQRTASFKGHLGSILSIAPHPSGTLLASSSADGTIKVWRTDAVVDAAEPVSVPQDCHGDSPDGSWKWQQLGNQVLITDAASGDELTRLSPFNGLNQDTCAPARVKLFPEVNRALFWPTPHEVGGPRRIWVCDTVNWKNTLDLGNVRFQAPWADLRGDFAIMAQNGVAKLFDGRTGGLHSVLVSSGSPPGLNDRIEDFDGGMVVMLSPSGARFVTCAGAEVKIWDSETRVELATLIGHRPGNFVSRLGWSNLGNFFATGATDQTIVLWDAQQLRQMQTLRGLQDTPDTDLFGFNHDDSRFIAADSQNLKLWDVASGREVLSMERGPQTPSVFRKFVESDSAVKLGLSDAALRFEQLARGESLRNDRDLIDHFRHDTLLGLARYLVFSSPSDSPPSNPPERAIALTNQALKLKPTDAESLFLHALALYRAADFTESLRVLKLASDSGLADDYALKILRSLCLKNADSADDASAAASEAFEALNLADEIDLEHCNLVSEFAHAFIPSEQAHDEQLRIVVNTLQDGLDEDASTTSLREALLLAPKHARIEFNVSGTIKLKFGPLEIQRSLQIIGSGCEKIAISGCHKTRLLIVDDGDPTLLSDVALSGIRFTAGHSQAKSDSRILEFHDGPRGSIYSHESLSISDCQLDANHVSSGWGGAIYTDEDSVLKVIRTSFTNNSAMSGGALCTAPNSSVSIDSCTFAHNLQTARLSGVGSAIENGGMLRIFNSTFSQNGAFRGGAVDTPTQGNQVEIRHCTFTQNRGGAISTHTDPVAHQQFRAVIANCILWGNTNEKGEPLDILATDGVQADISQSIVGVVQGDTIDAVANLTDVDPRLAALADNGGPTKTHALLEGSPAIDAGSITELKFDQRGPPYARTLHSIPDIGAFEFGNDAMARDR</sequence>
<dbReference type="NCBIfam" id="NF041518">
    <property type="entry name" value="choice_anch_Q"/>
    <property type="match status" value="1"/>
</dbReference>
<dbReference type="Pfam" id="PF13229">
    <property type="entry name" value="Beta_helix"/>
    <property type="match status" value="1"/>
</dbReference>
<dbReference type="InterPro" id="IPR008271">
    <property type="entry name" value="Ser/Thr_kinase_AS"/>
</dbReference>
<feature type="repeat" description="WD" evidence="7">
    <location>
        <begin position="837"/>
        <end position="868"/>
    </location>
</feature>
<dbReference type="PROSITE" id="PS00108">
    <property type="entry name" value="PROTEIN_KINASE_ST"/>
    <property type="match status" value="1"/>
</dbReference>
<evidence type="ECO:0000256" key="6">
    <source>
        <dbReference type="ARBA" id="ARBA00022840"/>
    </source>
</evidence>
<gene>
    <name evidence="10" type="primary">pknB_19</name>
    <name evidence="10" type="ORF">Q31a_47440</name>
</gene>
<dbReference type="InterPro" id="IPR001680">
    <property type="entry name" value="WD40_rpt"/>
</dbReference>
<feature type="repeat" description="WD" evidence="7">
    <location>
        <begin position="622"/>
        <end position="656"/>
    </location>
</feature>
<dbReference type="PANTHER" id="PTHR43289">
    <property type="entry name" value="MITOGEN-ACTIVATED PROTEIN KINASE KINASE KINASE 20-RELATED"/>
    <property type="match status" value="1"/>
</dbReference>
<dbReference type="SMART" id="SM00320">
    <property type="entry name" value="WD40"/>
    <property type="match status" value="8"/>
</dbReference>
<evidence type="ECO:0000259" key="9">
    <source>
        <dbReference type="PROSITE" id="PS50011"/>
    </source>
</evidence>
<dbReference type="GO" id="GO:0004674">
    <property type="term" value="F:protein serine/threonine kinase activity"/>
    <property type="evidence" value="ECO:0007669"/>
    <property type="project" value="UniProtKB-EC"/>
</dbReference>
<dbReference type="Gene3D" id="2.130.10.10">
    <property type="entry name" value="YVTN repeat-like/Quinoprotein amine dehydrogenase"/>
    <property type="match status" value="3"/>
</dbReference>
<dbReference type="InterPro" id="IPR039448">
    <property type="entry name" value="Beta_helix"/>
</dbReference>
<dbReference type="SUPFAM" id="SSF48452">
    <property type="entry name" value="TPR-like"/>
    <property type="match status" value="1"/>
</dbReference>
<dbReference type="InterPro" id="IPR015943">
    <property type="entry name" value="WD40/YVTN_repeat-like_dom_sf"/>
</dbReference>
<evidence type="ECO:0000256" key="4">
    <source>
        <dbReference type="ARBA" id="ARBA00022741"/>
    </source>
</evidence>
<feature type="repeat" description="WD" evidence="7">
    <location>
        <begin position="1073"/>
        <end position="1107"/>
    </location>
</feature>
<evidence type="ECO:0000256" key="3">
    <source>
        <dbReference type="ARBA" id="ARBA00022737"/>
    </source>
</evidence>
<dbReference type="InterPro" id="IPR011009">
    <property type="entry name" value="Kinase-like_dom_sf"/>
</dbReference>
<dbReference type="Pfam" id="PF00069">
    <property type="entry name" value="Pkinase"/>
    <property type="match status" value="2"/>
</dbReference>
<dbReference type="PROSITE" id="PS50082">
    <property type="entry name" value="WD_REPEATS_2"/>
    <property type="match status" value="3"/>
</dbReference>
<evidence type="ECO:0000256" key="1">
    <source>
        <dbReference type="ARBA" id="ARBA00022574"/>
    </source>
</evidence>
<evidence type="ECO:0000313" key="11">
    <source>
        <dbReference type="Proteomes" id="UP000318017"/>
    </source>
</evidence>
<dbReference type="SUPFAM" id="SSF56112">
    <property type="entry name" value="Protein kinase-like (PK-like)"/>
    <property type="match status" value="1"/>
</dbReference>
<dbReference type="CDD" id="cd14014">
    <property type="entry name" value="STKc_PknB_like"/>
    <property type="match status" value="1"/>
</dbReference>
<evidence type="ECO:0000256" key="8">
    <source>
        <dbReference type="SAM" id="MobiDB-lite"/>
    </source>
</evidence>
<dbReference type="EC" id="2.7.11.1" evidence="10"/>
<dbReference type="InterPro" id="IPR011047">
    <property type="entry name" value="Quinoprotein_ADH-like_sf"/>
</dbReference>
<keyword evidence="5 10" id="KW-0418">Kinase</keyword>
<organism evidence="10 11">
    <name type="scientific">Aureliella helgolandensis</name>
    <dbReference type="NCBI Taxonomy" id="2527968"/>
    <lineage>
        <taxon>Bacteria</taxon>
        <taxon>Pseudomonadati</taxon>
        <taxon>Planctomycetota</taxon>
        <taxon>Planctomycetia</taxon>
        <taxon>Pirellulales</taxon>
        <taxon>Pirellulaceae</taxon>
        <taxon>Aureliella</taxon>
    </lineage>
</organism>
<keyword evidence="4" id="KW-0547">Nucleotide-binding</keyword>
<dbReference type="Gene3D" id="1.10.510.10">
    <property type="entry name" value="Transferase(Phosphotransferase) domain 1"/>
    <property type="match status" value="1"/>
</dbReference>